<gene>
    <name evidence="2" type="ORF">GCM10025883_02650</name>
</gene>
<dbReference type="InterPro" id="IPR036527">
    <property type="entry name" value="SCP2_sterol-bd_dom_sf"/>
</dbReference>
<evidence type="ECO:0000313" key="3">
    <source>
        <dbReference type="Proteomes" id="UP001157126"/>
    </source>
</evidence>
<proteinExistence type="predicted"/>
<name>A0ABQ6ILJ3_9MICO</name>
<dbReference type="RefSeq" id="WP_284302310.1">
    <property type="nucleotide sequence ID" value="NZ_BSUO01000001.1"/>
</dbReference>
<keyword evidence="3" id="KW-1185">Reference proteome</keyword>
<organism evidence="2 3">
    <name type="scientific">Mobilicoccus caccae</name>
    <dbReference type="NCBI Taxonomy" id="1859295"/>
    <lineage>
        <taxon>Bacteria</taxon>
        <taxon>Bacillati</taxon>
        <taxon>Actinomycetota</taxon>
        <taxon>Actinomycetes</taxon>
        <taxon>Micrococcales</taxon>
        <taxon>Dermatophilaceae</taxon>
        <taxon>Mobilicoccus</taxon>
    </lineage>
</organism>
<comment type="caution">
    <text evidence="2">The sequence shown here is derived from an EMBL/GenBank/DDBJ whole genome shotgun (WGS) entry which is preliminary data.</text>
</comment>
<dbReference type="Pfam" id="PF17844">
    <property type="entry name" value="SCP_3"/>
    <property type="match status" value="1"/>
</dbReference>
<dbReference type="Proteomes" id="UP001157126">
    <property type="component" value="Unassembled WGS sequence"/>
</dbReference>
<evidence type="ECO:0000313" key="2">
    <source>
        <dbReference type="EMBL" id="GMA38220.1"/>
    </source>
</evidence>
<dbReference type="EMBL" id="BSUO01000001">
    <property type="protein sequence ID" value="GMA38220.1"/>
    <property type="molecule type" value="Genomic_DNA"/>
</dbReference>
<protein>
    <recommendedName>
        <fullName evidence="1">Bacterial SCP orthologue domain-containing protein</fullName>
    </recommendedName>
</protein>
<sequence length="124" mass="13064">MPRRVRPADGESALAAWCTDPTAPRAVIATAVRYTLEELAERAPGHSVEVRVPPFGVVQCVAGPRHRRGTPPAVIETDARTWLGLVVGDLTWEDARASGSVRAGGERADLGAHLPLIPRAASAG</sequence>
<dbReference type="Gene3D" id="3.30.1050.40">
    <property type="match status" value="1"/>
</dbReference>
<accession>A0ABQ6ILJ3</accession>
<dbReference type="InterPro" id="IPR041629">
    <property type="entry name" value="SCP_3"/>
</dbReference>
<feature type="domain" description="Bacterial SCP orthologue" evidence="1">
    <location>
        <begin position="25"/>
        <end position="116"/>
    </location>
</feature>
<dbReference type="SUPFAM" id="SSF55718">
    <property type="entry name" value="SCP-like"/>
    <property type="match status" value="1"/>
</dbReference>
<reference evidence="3" key="1">
    <citation type="journal article" date="2019" name="Int. J. Syst. Evol. Microbiol.">
        <title>The Global Catalogue of Microorganisms (GCM) 10K type strain sequencing project: providing services to taxonomists for standard genome sequencing and annotation.</title>
        <authorList>
            <consortium name="The Broad Institute Genomics Platform"/>
            <consortium name="The Broad Institute Genome Sequencing Center for Infectious Disease"/>
            <person name="Wu L."/>
            <person name="Ma J."/>
        </authorList>
    </citation>
    <scope>NUCLEOTIDE SEQUENCE [LARGE SCALE GENOMIC DNA]</scope>
    <source>
        <strain evidence="3">NBRC 113072</strain>
    </source>
</reference>
<evidence type="ECO:0000259" key="1">
    <source>
        <dbReference type="Pfam" id="PF17844"/>
    </source>
</evidence>